<dbReference type="PROSITE" id="PS50888">
    <property type="entry name" value="BHLH"/>
    <property type="match status" value="1"/>
</dbReference>
<dbReference type="Pfam" id="PF00010">
    <property type="entry name" value="HLH"/>
    <property type="match status" value="1"/>
</dbReference>
<feature type="compositionally biased region" description="Low complexity" evidence="2">
    <location>
        <begin position="95"/>
        <end position="124"/>
    </location>
</feature>
<feature type="compositionally biased region" description="Polar residues" evidence="2">
    <location>
        <begin position="483"/>
        <end position="493"/>
    </location>
</feature>
<dbReference type="InterPro" id="IPR011598">
    <property type="entry name" value="bHLH_dom"/>
</dbReference>
<reference evidence="5 6" key="1">
    <citation type="submission" date="2019-09" db="EMBL/GenBank/DDBJ databases">
        <authorList>
            <consortium name="DOE Joint Genome Institute"/>
            <person name="Mondo S.J."/>
            <person name="Navarro-Mendoza M.I."/>
            <person name="Perez-Arques C."/>
            <person name="Panchal S."/>
            <person name="Nicolas F.E."/>
            <person name="Ganguly P."/>
            <person name="Pangilinan J."/>
            <person name="Grigoriev I."/>
            <person name="Heitman J."/>
            <person name="Sanya K."/>
            <person name="Garre V."/>
        </authorList>
    </citation>
    <scope>NUCLEOTIDE SEQUENCE [LARGE SCALE GENOMIC DNA]</scope>
    <source>
        <strain evidence="5 6">MU402</strain>
    </source>
</reference>
<dbReference type="AlphaFoldDB" id="A0A8H4BTS5"/>
<organism evidence="5 6">
    <name type="scientific">Mucor circinelloides f. lusitanicus</name>
    <name type="common">Mucor racemosus var. lusitanicus</name>
    <dbReference type="NCBI Taxonomy" id="29924"/>
    <lineage>
        <taxon>Eukaryota</taxon>
        <taxon>Fungi</taxon>
        <taxon>Fungi incertae sedis</taxon>
        <taxon>Mucoromycota</taxon>
        <taxon>Mucoromycotina</taxon>
        <taxon>Mucoromycetes</taxon>
        <taxon>Mucorales</taxon>
        <taxon>Mucorineae</taxon>
        <taxon>Mucoraceae</taxon>
        <taxon>Mucor</taxon>
    </lineage>
</organism>
<dbReference type="GO" id="GO:0046983">
    <property type="term" value="F:protein dimerization activity"/>
    <property type="evidence" value="ECO:0007669"/>
    <property type="project" value="InterPro"/>
</dbReference>
<evidence type="ECO:0000256" key="1">
    <source>
        <dbReference type="SAM" id="Coils"/>
    </source>
</evidence>
<keyword evidence="3" id="KW-1133">Transmembrane helix</keyword>
<keyword evidence="3" id="KW-0472">Membrane</keyword>
<keyword evidence="1" id="KW-0175">Coiled coil</keyword>
<evidence type="ECO:0000313" key="5">
    <source>
        <dbReference type="EMBL" id="KAF1807356.1"/>
    </source>
</evidence>
<dbReference type="Gene3D" id="4.10.280.10">
    <property type="entry name" value="Helix-loop-helix DNA-binding domain"/>
    <property type="match status" value="1"/>
</dbReference>
<accession>A0A8H4BTS5</accession>
<dbReference type="InterPro" id="IPR036638">
    <property type="entry name" value="HLH_DNA-bd_sf"/>
</dbReference>
<keyword evidence="3" id="KW-0812">Transmembrane</keyword>
<dbReference type="PANTHER" id="PTHR47336">
    <property type="entry name" value="TRANSCRIPTION FACTOR HMS1-RELATED"/>
    <property type="match status" value="1"/>
</dbReference>
<feature type="region of interest" description="Disordered" evidence="2">
    <location>
        <begin position="474"/>
        <end position="493"/>
    </location>
</feature>
<dbReference type="SMART" id="SM00353">
    <property type="entry name" value="HLH"/>
    <property type="match status" value="1"/>
</dbReference>
<feature type="compositionally biased region" description="Low complexity" evidence="2">
    <location>
        <begin position="20"/>
        <end position="30"/>
    </location>
</feature>
<comment type="caution">
    <text evidence="5">The sequence shown here is derived from an EMBL/GenBank/DDBJ whole genome shotgun (WGS) entry which is preliminary data.</text>
</comment>
<feature type="compositionally biased region" description="Low complexity" evidence="2">
    <location>
        <begin position="432"/>
        <end position="442"/>
    </location>
</feature>
<evidence type="ECO:0000256" key="2">
    <source>
        <dbReference type="SAM" id="MobiDB-lite"/>
    </source>
</evidence>
<feature type="transmembrane region" description="Helical" evidence="3">
    <location>
        <begin position="513"/>
        <end position="533"/>
    </location>
</feature>
<feature type="compositionally biased region" description="Low complexity" evidence="2">
    <location>
        <begin position="39"/>
        <end position="48"/>
    </location>
</feature>
<proteinExistence type="predicted"/>
<protein>
    <recommendedName>
        <fullName evidence="4">BHLH domain-containing protein</fullName>
    </recommendedName>
</protein>
<feature type="region of interest" description="Disordered" evidence="2">
    <location>
        <begin position="414"/>
        <end position="448"/>
    </location>
</feature>
<evidence type="ECO:0000259" key="4">
    <source>
        <dbReference type="PROSITE" id="PS50888"/>
    </source>
</evidence>
<dbReference type="SUPFAM" id="SSF47459">
    <property type="entry name" value="HLH, helix-loop-helix DNA-binding domain"/>
    <property type="match status" value="1"/>
</dbReference>
<feature type="coiled-coil region" evidence="1">
    <location>
        <begin position="375"/>
        <end position="402"/>
    </location>
</feature>
<feature type="domain" description="BHLH" evidence="4">
    <location>
        <begin position="256"/>
        <end position="339"/>
    </location>
</feature>
<gene>
    <name evidence="5" type="ORF">FB192DRAFT_1355364</name>
</gene>
<dbReference type="PANTHER" id="PTHR47336:SF2">
    <property type="entry name" value="TRANSCRIPTION FACTOR HMS1-RELATED"/>
    <property type="match status" value="1"/>
</dbReference>
<dbReference type="Proteomes" id="UP000469890">
    <property type="component" value="Unassembled WGS sequence"/>
</dbReference>
<sequence length="1027" mass="116488">MLQELTDLDFDTYFDVASSNQQPPQQQPNPRDILYHGDQQQQQQQQQQPTSINALLNDNSAHNTRQLYQQYNQQQQQSFDIFDWNLTPQPQTNTSPMQMSPISSPQSSSDGYTSNSLSPQMMSSPPLYAFNQQIKDDASRALAGFFQKKPMFPSHLHNVPGINIPTTPITENGPSLSNSTNLPSPPLDDNPLSGAFSAIDQWGQLKDPSGSIHPLDSNQHETRHWRKTSARHQQLQQSIPNALDQSRSFAEPGKQLKKVAHNAIERRYRNNINDRIRELKNVVPALYKARIREKGDEDDSSVESGGEEGSEEIVDGVEVAKKLNKATILRKATEYINFLKHTNDSTEQENLILQQIIAQMPGGNDVLARFLCQKSEFEKAEQERLAQERREAQEREKTERQRILRERAAQRAALAQLLPKPERRPYRRRQSSKNSKSASKKASPSEDGNGSKMFMAAFMCIAFFASSPTTSSSSPSSHHYNVHDNNQSTATANSRSLHSAASVSADYWKIIRYMFYTFGIIYICLIPLLLRWLRPRPINRPKKCLDHHHYANEVPTAWSRLYTNLISIVNKSSIVKRNTNNATPMDILTSIYDIIRYSLSLLVPRFLLAIFHKHAKPVGCPEELAYIGAWIRLNEVECLGANPDITRLGMLHSCVGMLAQLHKMKRDEKHVIYCEANTMARVYATTAMQLELCLPKSISCYITPFCWKRVITAIKNQKQVVEQQQQHHQIITHQWLSSNCHQQVLQILKVRNGFTTSSSNTNETNCNSCRNIFYSFVLPYVTSPLDLVLYWQQLGNLQDSWYSYLNGTRPVFSEKQLTQVLSVSATTTAPGHMLQWWVRVGLALESLSHSNQQEHLDALAEYTRAKVPAVSHPSSNLLRRHQTMIYHLLEAATALQTNVNADQVPHYLEKASKDRRASRECIEQIASTSSFSASENYEASVLVLSTLSVHLRTLKALVIHQQTTSTKAITAQDKSKTLLASQASIYIAELRDQIMYDLESPYTRSLSAKCKQHIQAYIAQADDTLSL</sequence>
<dbReference type="EMBL" id="JAAECE010000001">
    <property type="protein sequence ID" value="KAF1807356.1"/>
    <property type="molecule type" value="Genomic_DNA"/>
</dbReference>
<evidence type="ECO:0000313" key="6">
    <source>
        <dbReference type="Proteomes" id="UP000469890"/>
    </source>
</evidence>
<feature type="region of interest" description="Disordered" evidence="2">
    <location>
        <begin position="85"/>
        <end position="124"/>
    </location>
</feature>
<dbReference type="InterPro" id="IPR052099">
    <property type="entry name" value="Regulatory_TF_Diverse"/>
</dbReference>
<evidence type="ECO:0000256" key="3">
    <source>
        <dbReference type="SAM" id="Phobius"/>
    </source>
</evidence>
<feature type="region of interest" description="Disordered" evidence="2">
    <location>
        <begin position="18"/>
        <end position="49"/>
    </location>
</feature>
<name>A0A8H4BTS5_MUCCL</name>